<dbReference type="InParanoid" id="A0A059BVK5"/>
<dbReference type="Gramene" id="KCW70288">
    <property type="protein sequence ID" value="KCW70288"/>
    <property type="gene ID" value="EUGRSUZ_F03533"/>
</dbReference>
<accession>A0A059BVK5</accession>
<reference evidence="2" key="1">
    <citation type="submission" date="2013-07" db="EMBL/GenBank/DDBJ databases">
        <title>The genome of Eucalyptus grandis.</title>
        <authorList>
            <person name="Schmutz J."/>
            <person name="Hayes R."/>
            <person name="Myburg A."/>
            <person name="Tuskan G."/>
            <person name="Grattapaglia D."/>
            <person name="Rokhsar D.S."/>
        </authorList>
    </citation>
    <scope>NUCLEOTIDE SEQUENCE</scope>
    <source>
        <tissue evidence="2">Leaf extractions</tissue>
    </source>
</reference>
<dbReference type="EMBL" id="KK198758">
    <property type="protein sequence ID" value="KCW70288.1"/>
    <property type="molecule type" value="Genomic_DNA"/>
</dbReference>
<evidence type="ECO:0000313" key="2">
    <source>
        <dbReference type="EMBL" id="KCW70288.1"/>
    </source>
</evidence>
<name>A0A059BVK5_EUCGR</name>
<keyword evidence="1" id="KW-1133">Transmembrane helix</keyword>
<keyword evidence="1" id="KW-0472">Membrane</keyword>
<organism evidence="2">
    <name type="scientific">Eucalyptus grandis</name>
    <name type="common">Flooded gum</name>
    <dbReference type="NCBI Taxonomy" id="71139"/>
    <lineage>
        <taxon>Eukaryota</taxon>
        <taxon>Viridiplantae</taxon>
        <taxon>Streptophyta</taxon>
        <taxon>Embryophyta</taxon>
        <taxon>Tracheophyta</taxon>
        <taxon>Spermatophyta</taxon>
        <taxon>Magnoliopsida</taxon>
        <taxon>eudicotyledons</taxon>
        <taxon>Gunneridae</taxon>
        <taxon>Pentapetalae</taxon>
        <taxon>rosids</taxon>
        <taxon>malvids</taxon>
        <taxon>Myrtales</taxon>
        <taxon>Myrtaceae</taxon>
        <taxon>Myrtoideae</taxon>
        <taxon>Eucalypteae</taxon>
        <taxon>Eucalyptus</taxon>
    </lineage>
</organism>
<keyword evidence="1" id="KW-0812">Transmembrane</keyword>
<protein>
    <submittedName>
        <fullName evidence="2">Uncharacterized protein</fullName>
    </submittedName>
</protein>
<sequence>MYMDAHIPQTCNRFCCFSAKLGIFSHLKPSKPNCLSATEAAEMIQRVDETCGCLAFFPFSFFFFGRFSVAFFAFGLLFLLLASGNAS</sequence>
<feature type="transmembrane region" description="Helical" evidence="1">
    <location>
        <begin position="63"/>
        <end position="82"/>
    </location>
</feature>
<gene>
    <name evidence="2" type="ORF">EUGRSUZ_F03533</name>
</gene>
<proteinExistence type="predicted"/>
<dbReference type="AlphaFoldDB" id="A0A059BVK5"/>
<evidence type="ECO:0000256" key="1">
    <source>
        <dbReference type="SAM" id="Phobius"/>
    </source>
</evidence>